<dbReference type="Proteomes" id="UP000184123">
    <property type="component" value="Unassembled WGS sequence"/>
</dbReference>
<keyword evidence="3" id="KW-1133">Transmembrane helix</keyword>
<proteinExistence type="predicted"/>
<protein>
    <recommendedName>
        <fullName evidence="6">DUF1043 family protein</fullName>
    </recommendedName>
</protein>
<evidence type="ECO:0008006" key="6">
    <source>
        <dbReference type="Google" id="ProtNLM"/>
    </source>
</evidence>
<keyword evidence="1" id="KW-0175">Coiled coil</keyword>
<evidence type="ECO:0000313" key="4">
    <source>
        <dbReference type="EMBL" id="SHL35812.1"/>
    </source>
</evidence>
<evidence type="ECO:0000256" key="3">
    <source>
        <dbReference type="SAM" id="Phobius"/>
    </source>
</evidence>
<dbReference type="STRING" id="44933.SAMN05660971_00300"/>
<feature type="compositionally biased region" description="Low complexity" evidence="2">
    <location>
        <begin position="140"/>
        <end position="160"/>
    </location>
</feature>
<keyword evidence="3" id="KW-0812">Transmembrane</keyword>
<reference evidence="4 5" key="1">
    <citation type="submission" date="2016-11" db="EMBL/GenBank/DDBJ databases">
        <authorList>
            <person name="Jaros S."/>
            <person name="Januszkiewicz K."/>
            <person name="Wedrychowicz H."/>
        </authorList>
    </citation>
    <scope>NUCLEOTIDE SEQUENCE [LARGE SCALE GENOMIC DNA]</scope>
    <source>
        <strain evidence="4 5">DSM 4740</strain>
    </source>
</reference>
<sequence length="205" mass="22111">MGRRWVDAAITQHSLECQVHRHRGLRHLLIRSDVLREILVEASNINVVLAVACLVAGTGIGALGYHLLNSGARSAQRLRVQLTERERQLTEWKSGVDDHLRQMNDKVGRLVEDSQSLQQQLEESTRQLGGDVVSSLQHTAPPAAVASSSTATAALGTPTSGDDGATDSGISAPRDYADGNSGTLSEDFGLRDRDADPEEPAPPRY</sequence>
<keyword evidence="3" id="KW-0472">Membrane</keyword>
<feature type="region of interest" description="Disordered" evidence="2">
    <location>
        <begin position="140"/>
        <end position="205"/>
    </location>
</feature>
<dbReference type="AlphaFoldDB" id="A0A1M6ZZ89"/>
<gene>
    <name evidence="4" type="ORF">SAMN05660971_00300</name>
</gene>
<name>A0A1M6ZZ89_9GAMM</name>
<evidence type="ECO:0000256" key="2">
    <source>
        <dbReference type="SAM" id="MobiDB-lite"/>
    </source>
</evidence>
<dbReference type="InterPro" id="IPR009386">
    <property type="entry name" value="ZapG-like"/>
</dbReference>
<feature type="coiled-coil region" evidence="1">
    <location>
        <begin position="100"/>
        <end position="127"/>
    </location>
</feature>
<evidence type="ECO:0000313" key="5">
    <source>
        <dbReference type="Proteomes" id="UP000184123"/>
    </source>
</evidence>
<dbReference type="EMBL" id="FRCA01000001">
    <property type="protein sequence ID" value="SHL35812.1"/>
    <property type="molecule type" value="Genomic_DNA"/>
</dbReference>
<accession>A0A1M6ZZ89</accession>
<organism evidence="4 5">
    <name type="scientific">Halomonas cupida</name>
    <dbReference type="NCBI Taxonomy" id="44933"/>
    <lineage>
        <taxon>Bacteria</taxon>
        <taxon>Pseudomonadati</taxon>
        <taxon>Pseudomonadota</taxon>
        <taxon>Gammaproteobacteria</taxon>
        <taxon>Oceanospirillales</taxon>
        <taxon>Halomonadaceae</taxon>
        <taxon>Halomonas</taxon>
    </lineage>
</organism>
<dbReference type="Pfam" id="PF06295">
    <property type="entry name" value="ZapG-like"/>
    <property type="match status" value="1"/>
</dbReference>
<feature type="transmembrane region" description="Helical" evidence="3">
    <location>
        <begin position="45"/>
        <end position="68"/>
    </location>
</feature>
<evidence type="ECO:0000256" key="1">
    <source>
        <dbReference type="SAM" id="Coils"/>
    </source>
</evidence>